<dbReference type="InterPro" id="IPR001767">
    <property type="entry name" value="Hedgehog_Hint"/>
</dbReference>
<evidence type="ECO:0000313" key="5">
    <source>
        <dbReference type="Proteomes" id="UP000682733"/>
    </source>
</evidence>
<dbReference type="InterPro" id="IPR050387">
    <property type="entry name" value="Hedgehog_Signaling"/>
</dbReference>
<dbReference type="AlphaFoldDB" id="A0A8S2U8R8"/>
<dbReference type="Pfam" id="PF01079">
    <property type="entry name" value="Hint"/>
    <property type="match status" value="1"/>
</dbReference>
<dbReference type="EMBL" id="CAJOBA010060223">
    <property type="protein sequence ID" value="CAF4322005.1"/>
    <property type="molecule type" value="Genomic_DNA"/>
</dbReference>
<gene>
    <name evidence="3" type="ORF">OVA965_LOCUS38439</name>
    <name evidence="4" type="ORF">TMI583_LOCUS39625</name>
</gene>
<evidence type="ECO:0000313" key="3">
    <source>
        <dbReference type="EMBL" id="CAF1534646.1"/>
    </source>
</evidence>
<evidence type="ECO:0000259" key="2">
    <source>
        <dbReference type="Pfam" id="PF01079"/>
    </source>
</evidence>
<dbReference type="EMBL" id="CAJNOK010037962">
    <property type="protein sequence ID" value="CAF1534646.1"/>
    <property type="molecule type" value="Genomic_DNA"/>
</dbReference>
<dbReference type="PANTHER" id="PTHR11889">
    <property type="entry name" value="HEDGEHOG"/>
    <property type="match status" value="1"/>
</dbReference>
<organism evidence="4 5">
    <name type="scientific">Didymodactylos carnosus</name>
    <dbReference type="NCBI Taxonomy" id="1234261"/>
    <lineage>
        <taxon>Eukaryota</taxon>
        <taxon>Metazoa</taxon>
        <taxon>Spiralia</taxon>
        <taxon>Gnathifera</taxon>
        <taxon>Rotifera</taxon>
        <taxon>Eurotatoria</taxon>
        <taxon>Bdelloidea</taxon>
        <taxon>Philodinida</taxon>
        <taxon>Philodinidae</taxon>
        <taxon>Didymodactylos</taxon>
    </lineage>
</organism>
<name>A0A8S2U8R8_9BILA</name>
<evidence type="ECO:0000313" key="4">
    <source>
        <dbReference type="EMBL" id="CAF4322005.1"/>
    </source>
</evidence>
<dbReference type="PRINTS" id="PR00632">
    <property type="entry name" value="SONICHHOG"/>
</dbReference>
<keyword evidence="1" id="KW-0217">Developmental protein</keyword>
<dbReference type="Proteomes" id="UP000677228">
    <property type="component" value="Unassembled WGS sequence"/>
</dbReference>
<dbReference type="Proteomes" id="UP000682733">
    <property type="component" value="Unassembled WGS sequence"/>
</dbReference>
<dbReference type="CDD" id="cd00081">
    <property type="entry name" value="Hint"/>
    <property type="match status" value="1"/>
</dbReference>
<feature type="non-terminal residue" evidence="4">
    <location>
        <position position="1"/>
    </location>
</feature>
<accession>A0A8S2U8R8</accession>
<dbReference type="GO" id="GO:0016540">
    <property type="term" value="P:protein autoprocessing"/>
    <property type="evidence" value="ECO:0007669"/>
    <property type="project" value="InterPro"/>
</dbReference>
<feature type="domain" description="Hedgehog protein Hint" evidence="2">
    <location>
        <begin position="2"/>
        <end position="132"/>
    </location>
</feature>
<sequence>IFVTIETITGHEISVTGNHFIRVYKDDYLPADKLTVDHSIYVYNDNHTTLYPVQIKSITTSWKKGVYNPFTLSGTILVNNVLASCYAVGKMGKTHYRKHSAFLPLRLWYKISKFIFPNQEPYEDKIQGVHWILDWMVYHHKIINFIHYPILALSLFVCTELAMKIGNFIYMRAAKELNIFSKFQ</sequence>
<protein>
    <recommendedName>
        <fullName evidence="2">Hedgehog protein Hint domain-containing protein</fullName>
    </recommendedName>
</protein>
<comment type="caution">
    <text evidence="4">The sequence shown here is derived from an EMBL/GenBank/DDBJ whole genome shotgun (WGS) entry which is preliminary data.</text>
</comment>
<dbReference type="GO" id="GO:0007267">
    <property type="term" value="P:cell-cell signaling"/>
    <property type="evidence" value="ECO:0007669"/>
    <property type="project" value="InterPro"/>
</dbReference>
<reference evidence="4" key="1">
    <citation type="submission" date="2021-02" db="EMBL/GenBank/DDBJ databases">
        <authorList>
            <person name="Nowell W R."/>
        </authorList>
    </citation>
    <scope>NUCLEOTIDE SEQUENCE</scope>
</reference>
<proteinExistence type="predicted"/>
<dbReference type="SUPFAM" id="SSF51294">
    <property type="entry name" value="Hedgehog/intein (Hint) domain"/>
    <property type="match status" value="1"/>
</dbReference>
<dbReference type="InterPro" id="IPR001657">
    <property type="entry name" value="Hedgehog"/>
</dbReference>
<dbReference type="PANTHER" id="PTHR11889:SF31">
    <property type="entry name" value="PROTEIN HEDGEHOG"/>
    <property type="match status" value="1"/>
</dbReference>
<evidence type="ECO:0000256" key="1">
    <source>
        <dbReference type="ARBA" id="ARBA00022473"/>
    </source>
</evidence>
<dbReference type="InterPro" id="IPR036844">
    <property type="entry name" value="Hint_dom_sf"/>
</dbReference>
<dbReference type="Gene3D" id="2.170.16.10">
    <property type="entry name" value="Hedgehog/Intein (Hint) domain"/>
    <property type="match status" value="1"/>
</dbReference>